<proteinExistence type="predicted"/>
<sequence>MNTREVIPNAIKKDSITY</sequence>
<gene>
    <name evidence="1" type="ORF">BTT61001_03339</name>
</gene>
<reference evidence="1 2" key="1">
    <citation type="submission" date="2016-08" db="EMBL/GenBank/DDBJ databases">
        <authorList>
            <person name="Seilhamer J.J."/>
        </authorList>
    </citation>
    <scope>NUCLEOTIDE SEQUENCE [LARGE SCALE GENOMIC DNA]</scope>
    <source>
        <strain evidence="1 2">IEBC_T61001</strain>
    </source>
</reference>
<evidence type="ECO:0000313" key="2">
    <source>
        <dbReference type="Proteomes" id="UP000195991"/>
    </source>
</evidence>
<organism evidence="1 2">
    <name type="scientific">Bacillus thuringiensis</name>
    <dbReference type="NCBI Taxonomy" id="1428"/>
    <lineage>
        <taxon>Bacteria</taxon>
        <taxon>Bacillati</taxon>
        <taxon>Bacillota</taxon>
        <taxon>Bacilli</taxon>
        <taxon>Bacillales</taxon>
        <taxon>Bacillaceae</taxon>
        <taxon>Bacillus</taxon>
        <taxon>Bacillus cereus group</taxon>
    </lineage>
</organism>
<dbReference type="EMBL" id="FMBI01000033">
    <property type="protein sequence ID" value="SCC44762.1"/>
    <property type="molecule type" value="Genomic_DNA"/>
</dbReference>
<protein>
    <submittedName>
        <fullName evidence="1">Uncharacterized protein</fullName>
    </submittedName>
</protein>
<dbReference type="AlphaFoldDB" id="A0A1C4EMP1"/>
<evidence type="ECO:0000313" key="1">
    <source>
        <dbReference type="EMBL" id="SCC44762.1"/>
    </source>
</evidence>
<accession>A0A1C4EMP1</accession>
<name>A0A1C4EMP1_BACTU</name>
<dbReference type="Proteomes" id="UP000195991">
    <property type="component" value="Unassembled WGS sequence"/>
</dbReference>